<name>W4VQL0_9BACI</name>
<organism evidence="1 2">
    <name type="scientific">Gracilibacillus boraciitolerans JCM 21714</name>
    <dbReference type="NCBI Taxonomy" id="1298598"/>
    <lineage>
        <taxon>Bacteria</taxon>
        <taxon>Bacillati</taxon>
        <taxon>Bacillota</taxon>
        <taxon>Bacilli</taxon>
        <taxon>Bacillales</taxon>
        <taxon>Bacillaceae</taxon>
        <taxon>Gracilibacillus</taxon>
    </lineage>
</organism>
<gene>
    <name evidence="1" type="ORF">JCM21714_4789</name>
</gene>
<evidence type="ECO:0000313" key="1">
    <source>
        <dbReference type="EMBL" id="GAE95511.1"/>
    </source>
</evidence>
<reference evidence="1 2" key="1">
    <citation type="journal article" date="2014" name="Genome Announc.">
        <title>Draft Genome Sequence of the Boron-Tolerant and Moderately Halotolerant Bacterium Gracilibacillus boraciitolerans JCM 21714T.</title>
        <authorList>
            <person name="Ahmed I."/>
            <person name="Oshima K."/>
            <person name="Suda W."/>
            <person name="Kitamura K."/>
            <person name="Iida T."/>
            <person name="Ohmori Y."/>
            <person name="Fujiwara T."/>
            <person name="Hattori M."/>
            <person name="Ohkuma M."/>
        </authorList>
    </citation>
    <scope>NUCLEOTIDE SEQUENCE [LARGE SCALE GENOMIC DNA]</scope>
    <source>
        <strain evidence="1 2">JCM 21714</strain>
    </source>
</reference>
<accession>W4VQL0</accession>
<protein>
    <submittedName>
        <fullName evidence="1">Uncharacterized protein</fullName>
    </submittedName>
</protein>
<dbReference type="Proteomes" id="UP000019102">
    <property type="component" value="Unassembled WGS sequence"/>
</dbReference>
<sequence>MNARSFPETYRADIKEAVEKTMRCGSMDLGYARYECLGCDGDVSQDLFVLHVKVDSATDVEKNTQMTGQKNNRK</sequence>
<proteinExistence type="predicted"/>
<evidence type="ECO:0000313" key="2">
    <source>
        <dbReference type="Proteomes" id="UP000019102"/>
    </source>
</evidence>
<keyword evidence="2" id="KW-1185">Reference proteome</keyword>
<comment type="caution">
    <text evidence="1">The sequence shown here is derived from an EMBL/GenBank/DDBJ whole genome shotgun (WGS) entry which is preliminary data.</text>
</comment>
<dbReference type="EMBL" id="BAVS01000084">
    <property type="protein sequence ID" value="GAE95511.1"/>
    <property type="molecule type" value="Genomic_DNA"/>
</dbReference>
<dbReference type="AlphaFoldDB" id="W4VQL0"/>
<dbReference type="STRING" id="1298598.JCM21714_4789"/>